<evidence type="ECO:0000256" key="7">
    <source>
        <dbReference type="PROSITE-ProRule" id="PRU00035"/>
    </source>
</evidence>
<evidence type="ECO:0000256" key="8">
    <source>
        <dbReference type="SAM" id="MobiDB-lite"/>
    </source>
</evidence>
<reference evidence="11 12" key="1">
    <citation type="submission" date="2023-10" db="EMBL/GenBank/DDBJ databases">
        <title>Chromosome-scale genome assembly provides insights into flower coloration mechanisms of Canna indica.</title>
        <authorList>
            <person name="Li C."/>
        </authorList>
    </citation>
    <scope>NUCLEOTIDE SEQUENCE [LARGE SCALE GENOMIC DNA]</scope>
    <source>
        <tissue evidence="11">Flower</tissue>
    </source>
</reference>
<feature type="domain" description="NET" evidence="10">
    <location>
        <begin position="315"/>
        <end position="396"/>
    </location>
</feature>
<sequence>MAPTVLLEYTKEKQRKRSSQDLSFSMMGKPQKSSQGYCSGTITNHHKSVKMHDSEDVGSTIRADTDDSSSPKRKKCINLNDEKSHGFNVPLQIISMSKMSHTQKKQLEVRLRSELEKIQVFQKKHFSRSASIAGVTTSSVNRNEKNQNSSQMKRGISGRFESSKAAVPPPVSTSNLSVIKECDALLKRVMAHRFAWVFKEPVDVVKLNIPDYHTVIKHPMDLGTIKSKISSGAYTNPWGFVADVRLTFTNAMTYNPPSNNVHIMADTLSKFFETRWKPIEKKLAATNGHVKKGIQVPKPELSSKERKVPPTNYTGRPPKRIKPQMTKEEKQCLTHRLESLLADLPDNIIDFLRRQSGNMSQNSEEIEIDIESLADDTLFELQNLLDKYMRGREMQQQAKTEHYKVEMAKNGVNTSWMHPCKGNDLADEDVDICGDDPPMSSYPMLEIQKDTQSRNIKCSSSSSSSSDSGSSSDSDSSSGSESEEQVSIPKNASKENSGSKTGSDQEKSDIMNPSDVNRPSSEFLPEKDADLKSSLVESNGCQEGEYAPSERKVSPEKLYRAALLRSRFADTILKAREKTLGQGDKDPEKLRREREEIERQQKQERARLKAEAKAAEDARKRAEAEAAAEAKRKRELEREAARQALLKIEKTVEINEDCRILKDLEMLGSAPAVDTSMSIDERTGYALNDIGGFQLGGSNPLEQLGLFMKLDDDEEEEDESGSAPGNDAEEGEID</sequence>
<evidence type="ECO:0000313" key="12">
    <source>
        <dbReference type="Proteomes" id="UP001327560"/>
    </source>
</evidence>
<dbReference type="Gene3D" id="1.20.920.10">
    <property type="entry name" value="Bromodomain-like"/>
    <property type="match status" value="1"/>
</dbReference>
<evidence type="ECO:0000256" key="1">
    <source>
        <dbReference type="ARBA" id="ARBA00004123"/>
    </source>
</evidence>
<feature type="compositionally biased region" description="Low complexity" evidence="8">
    <location>
        <begin position="459"/>
        <end position="480"/>
    </location>
</feature>
<feature type="compositionally biased region" description="Acidic residues" evidence="8">
    <location>
        <begin position="711"/>
        <end position="720"/>
    </location>
</feature>
<dbReference type="PROSITE" id="PS50014">
    <property type="entry name" value="BROMODOMAIN_2"/>
    <property type="match status" value="1"/>
</dbReference>
<dbReference type="Pfam" id="PF17035">
    <property type="entry name" value="BET"/>
    <property type="match status" value="1"/>
</dbReference>
<feature type="region of interest" description="Disordered" evidence="8">
    <location>
        <begin position="450"/>
        <end position="555"/>
    </location>
</feature>
<dbReference type="Proteomes" id="UP001327560">
    <property type="component" value="Chromosome 2"/>
</dbReference>
<keyword evidence="5" id="KW-0804">Transcription</keyword>
<dbReference type="GO" id="GO:0005634">
    <property type="term" value="C:nucleus"/>
    <property type="evidence" value="ECO:0007669"/>
    <property type="project" value="UniProtKB-SubCell"/>
</dbReference>
<feature type="region of interest" description="Disordered" evidence="8">
    <location>
        <begin position="49"/>
        <end position="73"/>
    </location>
</feature>
<dbReference type="InterPro" id="IPR038336">
    <property type="entry name" value="NET_sf"/>
</dbReference>
<comment type="subcellular location">
    <subcellularLocation>
        <location evidence="1">Nucleus</location>
    </subcellularLocation>
</comment>
<dbReference type="SMART" id="SM00297">
    <property type="entry name" value="BROMO"/>
    <property type="match status" value="1"/>
</dbReference>
<evidence type="ECO:0000256" key="4">
    <source>
        <dbReference type="ARBA" id="ARBA00023117"/>
    </source>
</evidence>
<dbReference type="EMBL" id="CP136891">
    <property type="protein sequence ID" value="WOK97418.1"/>
    <property type="molecule type" value="Genomic_DNA"/>
</dbReference>
<name>A0AAQ3Q4G0_9LILI</name>
<dbReference type="CDD" id="cd05506">
    <property type="entry name" value="Bromo_plant1"/>
    <property type="match status" value="1"/>
</dbReference>
<feature type="region of interest" description="Disordered" evidence="8">
    <location>
        <begin position="298"/>
        <end position="326"/>
    </location>
</feature>
<keyword evidence="2" id="KW-0805">Transcription regulation</keyword>
<evidence type="ECO:0000256" key="6">
    <source>
        <dbReference type="ARBA" id="ARBA00023242"/>
    </source>
</evidence>
<gene>
    <name evidence="11" type="ORF">Cni_G06126</name>
</gene>
<dbReference type="SUPFAM" id="SSF47370">
    <property type="entry name" value="Bromodomain"/>
    <property type="match status" value="1"/>
</dbReference>
<feature type="domain" description="Bromo" evidence="9">
    <location>
        <begin position="190"/>
        <end position="262"/>
    </location>
</feature>
<dbReference type="InterPro" id="IPR001487">
    <property type="entry name" value="Bromodomain"/>
</dbReference>
<evidence type="ECO:0000313" key="11">
    <source>
        <dbReference type="EMBL" id="WOK97418.1"/>
    </source>
</evidence>
<dbReference type="Gene3D" id="1.20.1270.220">
    <property type="match status" value="1"/>
</dbReference>
<proteinExistence type="predicted"/>
<keyword evidence="4 7" id="KW-0103">Bromodomain</keyword>
<dbReference type="PRINTS" id="PR00503">
    <property type="entry name" value="BROMODOMAIN"/>
</dbReference>
<dbReference type="InterPro" id="IPR037377">
    <property type="entry name" value="GTE_bromo"/>
</dbReference>
<feature type="region of interest" description="Disordered" evidence="8">
    <location>
        <begin position="9"/>
        <end position="36"/>
    </location>
</feature>
<protein>
    <submittedName>
        <fullName evidence="11">Transcription factor GTE9</fullName>
    </submittedName>
</protein>
<keyword evidence="6" id="KW-0539">Nucleus</keyword>
<feature type="compositionally biased region" description="Polar residues" evidence="8">
    <location>
        <begin position="488"/>
        <end position="502"/>
    </location>
</feature>
<feature type="region of interest" description="Disordered" evidence="8">
    <location>
        <begin position="704"/>
        <end position="734"/>
    </location>
</feature>
<dbReference type="InterPro" id="IPR052442">
    <property type="entry name" value="Env_Response_Regulator"/>
</dbReference>
<dbReference type="PANTHER" id="PTHR46136:SF1">
    <property type="entry name" value="TRANSCRIPTION FACTOR GTE11-RELATED"/>
    <property type="match status" value="1"/>
</dbReference>
<dbReference type="InterPro" id="IPR036427">
    <property type="entry name" value="Bromodomain-like_sf"/>
</dbReference>
<evidence type="ECO:0000256" key="3">
    <source>
        <dbReference type="ARBA" id="ARBA00023054"/>
    </source>
</evidence>
<accession>A0AAQ3Q4G0</accession>
<evidence type="ECO:0000259" key="9">
    <source>
        <dbReference type="PROSITE" id="PS50014"/>
    </source>
</evidence>
<feature type="region of interest" description="Disordered" evidence="8">
    <location>
        <begin position="576"/>
        <end position="631"/>
    </location>
</feature>
<dbReference type="InterPro" id="IPR027353">
    <property type="entry name" value="NET_dom"/>
</dbReference>
<organism evidence="11 12">
    <name type="scientific">Canna indica</name>
    <name type="common">Indian-shot</name>
    <dbReference type="NCBI Taxonomy" id="4628"/>
    <lineage>
        <taxon>Eukaryota</taxon>
        <taxon>Viridiplantae</taxon>
        <taxon>Streptophyta</taxon>
        <taxon>Embryophyta</taxon>
        <taxon>Tracheophyta</taxon>
        <taxon>Spermatophyta</taxon>
        <taxon>Magnoliopsida</taxon>
        <taxon>Liliopsida</taxon>
        <taxon>Zingiberales</taxon>
        <taxon>Cannaceae</taxon>
        <taxon>Canna</taxon>
    </lineage>
</organism>
<dbReference type="Pfam" id="PF00439">
    <property type="entry name" value="Bromodomain"/>
    <property type="match status" value="1"/>
</dbReference>
<dbReference type="PANTHER" id="PTHR46136">
    <property type="entry name" value="TRANSCRIPTION FACTOR GTE8"/>
    <property type="match status" value="1"/>
</dbReference>
<evidence type="ECO:0000259" key="10">
    <source>
        <dbReference type="PROSITE" id="PS51525"/>
    </source>
</evidence>
<dbReference type="PROSITE" id="PS51525">
    <property type="entry name" value="NET"/>
    <property type="match status" value="1"/>
</dbReference>
<keyword evidence="3" id="KW-0175">Coiled coil</keyword>
<dbReference type="AlphaFoldDB" id="A0AAQ3Q4G0"/>
<keyword evidence="12" id="KW-1185">Reference proteome</keyword>
<evidence type="ECO:0000256" key="5">
    <source>
        <dbReference type="ARBA" id="ARBA00023163"/>
    </source>
</evidence>
<evidence type="ECO:0000256" key="2">
    <source>
        <dbReference type="ARBA" id="ARBA00023015"/>
    </source>
</evidence>